<gene>
    <name evidence="1" type="ORF">B4119_0902</name>
</gene>
<evidence type="ECO:0000313" key="2">
    <source>
        <dbReference type="Proteomes" id="UP000075455"/>
    </source>
</evidence>
<accession>A0A150LFN5</accession>
<organism evidence="1 2">
    <name type="scientific">Saccharococcus caldoxylosilyticus</name>
    <dbReference type="NCBI Taxonomy" id="81408"/>
    <lineage>
        <taxon>Bacteria</taxon>
        <taxon>Bacillati</taxon>
        <taxon>Bacillota</taxon>
        <taxon>Bacilli</taxon>
        <taxon>Bacillales</taxon>
        <taxon>Anoxybacillaceae</taxon>
        <taxon>Saccharococcus</taxon>
    </lineage>
</organism>
<comment type="caution">
    <text evidence="1">The sequence shown here is derived from an EMBL/GenBank/DDBJ whole genome shotgun (WGS) entry which is preliminary data.</text>
</comment>
<dbReference type="EMBL" id="LQYS01000086">
    <property type="protein sequence ID" value="KYD10562.1"/>
    <property type="molecule type" value="Genomic_DNA"/>
</dbReference>
<sequence length="58" mass="7113">MNTFFIIWTSSGFVKYFFKNFLAVMKTDENSIIQKRYAPMFFDAYLFFNARKRQTMFL</sequence>
<evidence type="ECO:0000313" key="1">
    <source>
        <dbReference type="EMBL" id="KYD10562.1"/>
    </source>
</evidence>
<protein>
    <submittedName>
        <fullName evidence="1">Uncharacterized protein</fullName>
    </submittedName>
</protein>
<dbReference type="Proteomes" id="UP000075455">
    <property type="component" value="Unassembled WGS sequence"/>
</dbReference>
<reference evidence="1 2" key="1">
    <citation type="submission" date="2016-01" db="EMBL/GenBank/DDBJ databases">
        <title>Draft Genome Sequences of Seven Thermophilic Sporeformers Isolated from Foods.</title>
        <authorList>
            <person name="Berendsen E.M."/>
            <person name="Wells-Bennik M.H."/>
            <person name="Krawcyk A.O."/>
            <person name="De Jong A."/>
            <person name="Holsappel S."/>
            <person name="Eijlander R.T."/>
            <person name="Kuipers O.P."/>
        </authorList>
    </citation>
    <scope>NUCLEOTIDE SEQUENCE [LARGE SCALE GENOMIC DNA]</scope>
    <source>
        <strain evidence="1 2">B4119</strain>
    </source>
</reference>
<name>A0A150LFN5_9BACL</name>
<proteinExistence type="predicted"/>
<dbReference type="AlphaFoldDB" id="A0A150LFN5"/>